<organism evidence="2 3">
    <name type="scientific">Elstera cyanobacteriorum</name>
    <dbReference type="NCBI Taxonomy" id="2022747"/>
    <lineage>
        <taxon>Bacteria</taxon>
        <taxon>Pseudomonadati</taxon>
        <taxon>Pseudomonadota</taxon>
        <taxon>Alphaproteobacteria</taxon>
        <taxon>Rhodospirillales</taxon>
        <taxon>Rhodospirillaceae</taxon>
        <taxon>Elstera</taxon>
    </lineage>
</organism>
<name>A0A255XQV8_9PROT</name>
<reference evidence="2 3" key="1">
    <citation type="submission" date="2017-07" db="EMBL/GenBank/DDBJ databases">
        <title>Elstera cyanobacteriorum sp. nov., a novel bacterium isolated from cyanobacterial aggregates in a eutrophic lake.</title>
        <authorList>
            <person name="Cai H."/>
        </authorList>
    </citation>
    <scope>NUCLEOTIDE SEQUENCE [LARGE SCALE GENOMIC DNA]</scope>
    <source>
        <strain evidence="2 3">TH019</strain>
    </source>
</reference>
<dbReference type="InterPro" id="IPR047525">
    <property type="entry name" value="TfoX-like"/>
</dbReference>
<protein>
    <recommendedName>
        <fullName evidence="1">TfoX C-terminal domain-containing protein</fullName>
    </recommendedName>
</protein>
<dbReference type="Gene3D" id="1.10.150.20">
    <property type="entry name" value="5' to 3' exonuclease, C-terminal subdomain"/>
    <property type="match status" value="1"/>
</dbReference>
<sequence length="88" mass="9516">MDDLAQALNLGPRTAARLREVGIETFDQLAEVGAVDAWHRLRFRFGPAVTRTALYALAGALGGYPWQHLPDALKADLDAVAQKGRDAS</sequence>
<feature type="domain" description="TfoX C-terminal" evidence="1">
    <location>
        <begin position="2"/>
        <end position="78"/>
    </location>
</feature>
<gene>
    <name evidence="2" type="ORF">CHR90_08145</name>
</gene>
<dbReference type="RefSeq" id="WP_094408491.1">
    <property type="nucleotide sequence ID" value="NZ_BMJZ01000004.1"/>
</dbReference>
<dbReference type="Proteomes" id="UP000216361">
    <property type="component" value="Unassembled WGS sequence"/>
</dbReference>
<dbReference type="InterPro" id="IPR007077">
    <property type="entry name" value="TfoX_C"/>
</dbReference>
<dbReference type="AlphaFoldDB" id="A0A255XQV8"/>
<evidence type="ECO:0000313" key="3">
    <source>
        <dbReference type="Proteomes" id="UP000216361"/>
    </source>
</evidence>
<evidence type="ECO:0000313" key="2">
    <source>
        <dbReference type="EMBL" id="OYQ19386.1"/>
    </source>
</evidence>
<dbReference type="EMBL" id="NOXS01000031">
    <property type="protein sequence ID" value="OYQ19386.1"/>
    <property type="molecule type" value="Genomic_DNA"/>
</dbReference>
<dbReference type="Pfam" id="PF04994">
    <property type="entry name" value="TfoX_C"/>
    <property type="match status" value="1"/>
</dbReference>
<evidence type="ECO:0000259" key="1">
    <source>
        <dbReference type="Pfam" id="PF04994"/>
    </source>
</evidence>
<proteinExistence type="predicted"/>
<comment type="caution">
    <text evidence="2">The sequence shown here is derived from an EMBL/GenBank/DDBJ whole genome shotgun (WGS) entry which is preliminary data.</text>
</comment>
<dbReference type="OrthoDB" id="7861542at2"/>
<accession>A0A255XQV8</accession>
<dbReference type="PANTHER" id="PTHR36121">
    <property type="entry name" value="PROTEIN SXY"/>
    <property type="match status" value="1"/>
</dbReference>
<keyword evidence="3" id="KW-1185">Reference proteome</keyword>
<dbReference type="PANTHER" id="PTHR36121:SF1">
    <property type="entry name" value="PROTEIN SXY"/>
    <property type="match status" value="1"/>
</dbReference>